<evidence type="ECO:0000313" key="7">
    <source>
        <dbReference type="Proteomes" id="UP000013307"/>
    </source>
</evidence>
<dbReference type="Gene3D" id="3.40.1280.10">
    <property type="match status" value="1"/>
</dbReference>
<protein>
    <submittedName>
        <fullName evidence="6">RNA methyltransferase, TrmH family, group 1</fullName>
    </submittedName>
</protein>
<evidence type="ECO:0000256" key="4">
    <source>
        <dbReference type="ARBA" id="ARBA00022691"/>
    </source>
</evidence>
<proteinExistence type="inferred from homology"/>
<feature type="domain" description="tRNA/rRNA methyltransferase SpoU type" evidence="5">
    <location>
        <begin position="5"/>
        <end position="153"/>
    </location>
</feature>
<dbReference type="Pfam" id="PF00588">
    <property type="entry name" value="SpoU_methylase"/>
    <property type="match status" value="1"/>
</dbReference>
<keyword evidence="2 6" id="KW-0489">Methyltransferase</keyword>
<dbReference type="Proteomes" id="UP000013307">
    <property type="component" value="Chromosome"/>
</dbReference>
<name>N0BA42_9EURY</name>
<dbReference type="HOGENOM" id="CLU_056931_3_0_2"/>
<organism evidence="6 7">
    <name type="scientific">Archaeoglobus sulfaticallidus PM70-1</name>
    <dbReference type="NCBI Taxonomy" id="387631"/>
    <lineage>
        <taxon>Archaea</taxon>
        <taxon>Methanobacteriati</taxon>
        <taxon>Methanobacteriota</taxon>
        <taxon>Archaeoglobi</taxon>
        <taxon>Archaeoglobales</taxon>
        <taxon>Archaeoglobaceae</taxon>
        <taxon>Archaeoglobus</taxon>
    </lineage>
</organism>
<dbReference type="PANTHER" id="PTHR42786">
    <property type="entry name" value="TRNA/RRNA METHYLTRANSFERASE"/>
    <property type="match status" value="1"/>
</dbReference>
<dbReference type="GO" id="GO:0008173">
    <property type="term" value="F:RNA methyltransferase activity"/>
    <property type="evidence" value="ECO:0007669"/>
    <property type="project" value="InterPro"/>
</dbReference>
<dbReference type="AlphaFoldDB" id="N0BA42"/>
<keyword evidence="3 6" id="KW-0808">Transferase</keyword>
<keyword evidence="4" id="KW-0949">S-adenosyl-L-methionine</keyword>
<dbReference type="PIRSF" id="PIRSF004808">
    <property type="entry name" value="LasT"/>
    <property type="match status" value="1"/>
</dbReference>
<dbReference type="GO" id="GO:0005829">
    <property type="term" value="C:cytosol"/>
    <property type="evidence" value="ECO:0007669"/>
    <property type="project" value="TreeGrafter"/>
</dbReference>
<evidence type="ECO:0000256" key="3">
    <source>
        <dbReference type="ARBA" id="ARBA00022679"/>
    </source>
</evidence>
<evidence type="ECO:0000259" key="5">
    <source>
        <dbReference type="Pfam" id="PF00588"/>
    </source>
</evidence>
<dbReference type="SUPFAM" id="SSF75217">
    <property type="entry name" value="alpha/beta knot"/>
    <property type="match status" value="1"/>
</dbReference>
<dbReference type="InterPro" id="IPR001537">
    <property type="entry name" value="SpoU_MeTrfase"/>
</dbReference>
<gene>
    <name evidence="6" type="ORF">Asulf_00427</name>
</gene>
<dbReference type="InterPro" id="IPR029026">
    <property type="entry name" value="tRNA_m1G_MTases_N"/>
</dbReference>
<comment type="similarity">
    <text evidence="1">Belongs to the class IV-like SAM-binding methyltransferase superfamily. RNA methyltransferase TrmH family.</text>
</comment>
<dbReference type="InterPro" id="IPR029028">
    <property type="entry name" value="Alpha/beta_knot_MTases"/>
</dbReference>
<keyword evidence="7" id="KW-1185">Reference proteome</keyword>
<dbReference type="OrthoDB" id="372184at2157"/>
<dbReference type="CDD" id="cd18093">
    <property type="entry name" value="SpoU-like_TrmJ"/>
    <property type="match status" value="1"/>
</dbReference>
<evidence type="ECO:0000256" key="1">
    <source>
        <dbReference type="ARBA" id="ARBA00007228"/>
    </source>
</evidence>
<dbReference type="GO" id="GO:0003723">
    <property type="term" value="F:RNA binding"/>
    <property type="evidence" value="ECO:0007669"/>
    <property type="project" value="InterPro"/>
</dbReference>
<dbReference type="PANTHER" id="PTHR42786:SF2">
    <property type="entry name" value="TRNA (CYTIDINE_URIDINE-2'-O-)-METHYLTRANSFERASE TRMJ"/>
    <property type="match status" value="1"/>
</dbReference>
<dbReference type="NCBIfam" id="TIGR00050">
    <property type="entry name" value="rRNA_methyl_1"/>
    <property type="match status" value="1"/>
</dbReference>
<evidence type="ECO:0000313" key="6">
    <source>
        <dbReference type="EMBL" id="AGK60454.1"/>
    </source>
</evidence>
<dbReference type="InterPro" id="IPR004384">
    <property type="entry name" value="RNA_MeTrfase_TrmJ/LasT"/>
</dbReference>
<dbReference type="STRING" id="387631.Asulf_00427"/>
<sequence>MVMDVCLVELKTPENIGFVARVMKNFGFKNLVLYNCNVSDESYITASHAKDVLENALIVENLEDYLSEKSLVVGTTGITTLSDETYLRKPVFYPDELSEHLKGKAPSISILFGREDYGLYNEEIKLCDVLVSVPTSPEYPVMNVSHAVAVLLYELRGEAYKIEEKCYVKNAEIDRLISYFEDLLNVVRYPKHRIPRTLLMLKRVNSRALMTKNEYTTYLGVVRKIKEYIEKLGRFDGNEKR</sequence>
<accession>N0BA42</accession>
<evidence type="ECO:0000256" key="2">
    <source>
        <dbReference type="ARBA" id="ARBA00022603"/>
    </source>
</evidence>
<dbReference type="EMBL" id="CP005290">
    <property type="protein sequence ID" value="AGK60454.1"/>
    <property type="molecule type" value="Genomic_DNA"/>
</dbReference>
<dbReference type="eggNOG" id="arCOG01018">
    <property type="taxonomic scope" value="Archaea"/>
</dbReference>
<dbReference type="KEGG" id="ast:Asulf_00427"/>
<reference evidence="6 7" key="1">
    <citation type="journal article" date="2013" name="Genome Announc.">
        <title>Complete Genome Sequence of the Thermophilic and Facultatively Chemolithoautotrophic Sulfate Reducer Archaeoglobus sulfaticallidus Strain PM70-1T.</title>
        <authorList>
            <person name="Stokke R."/>
            <person name="Hocking W.P."/>
            <person name="Steinsbu B.O."/>
            <person name="Steen I.H."/>
        </authorList>
    </citation>
    <scope>NUCLEOTIDE SEQUENCE [LARGE SCALE GENOMIC DNA]</scope>
    <source>
        <strain evidence="6">PM70-1</strain>
    </source>
</reference>
<dbReference type="GO" id="GO:0002128">
    <property type="term" value="P:tRNA nucleoside ribose methylation"/>
    <property type="evidence" value="ECO:0007669"/>
    <property type="project" value="TreeGrafter"/>
</dbReference>